<dbReference type="PANTHER" id="PTHR43591:SF24">
    <property type="entry name" value="2-METHOXY-6-POLYPRENYL-1,4-BENZOQUINOL METHYLASE, MITOCHONDRIAL"/>
    <property type="match status" value="1"/>
</dbReference>
<evidence type="ECO:0000313" key="2">
    <source>
        <dbReference type="EMBL" id="PHV66298.1"/>
    </source>
</evidence>
<keyword evidence="2" id="KW-0808">Transferase</keyword>
<dbReference type="AlphaFoldDB" id="A0A2G3PKE5"/>
<dbReference type="CDD" id="cd02440">
    <property type="entry name" value="AdoMet_MTases"/>
    <property type="match status" value="1"/>
</dbReference>
<comment type="caution">
    <text evidence="2">The sequence shown here is derived from an EMBL/GenBank/DDBJ whole genome shotgun (WGS) entry which is preliminary data.</text>
</comment>
<protein>
    <submittedName>
        <fullName evidence="2">SAM-dependent methyltransferase</fullName>
    </submittedName>
</protein>
<name>A0A2G3PKE5_WILMA</name>
<dbReference type="Proteomes" id="UP000225108">
    <property type="component" value="Unassembled WGS sequence"/>
</dbReference>
<keyword evidence="2" id="KW-0489">Methyltransferase</keyword>
<dbReference type="InterPro" id="IPR013216">
    <property type="entry name" value="Methyltransf_11"/>
</dbReference>
<dbReference type="InterPro" id="IPR029063">
    <property type="entry name" value="SAM-dependent_MTases_sf"/>
</dbReference>
<proteinExistence type="predicted"/>
<feature type="domain" description="Methyltransferase type 11" evidence="1">
    <location>
        <begin position="18"/>
        <end position="120"/>
    </location>
</feature>
<evidence type="ECO:0000313" key="3">
    <source>
        <dbReference type="Proteomes" id="UP000225108"/>
    </source>
</evidence>
<accession>A0A2G3PKE5</accession>
<dbReference type="GO" id="GO:0008757">
    <property type="term" value="F:S-adenosylmethionine-dependent methyltransferase activity"/>
    <property type="evidence" value="ECO:0007669"/>
    <property type="project" value="InterPro"/>
</dbReference>
<dbReference type="Gene3D" id="3.40.50.150">
    <property type="entry name" value="Vaccinia Virus protein VP39"/>
    <property type="match status" value="1"/>
</dbReference>
<dbReference type="Pfam" id="PF08241">
    <property type="entry name" value="Methyltransf_11"/>
    <property type="match status" value="1"/>
</dbReference>
<dbReference type="EMBL" id="PEBD01000010">
    <property type="protein sequence ID" value="PHV66298.1"/>
    <property type="molecule type" value="Genomic_DNA"/>
</dbReference>
<reference evidence="2 3" key="1">
    <citation type="submission" date="2017-10" db="EMBL/GenBank/DDBJ databases">
        <title>The draft genome sequence of Williamsia sp. BULT 1.1 isolated from the semi-arid grassland soils from South Africa.</title>
        <authorList>
            <person name="Kabwe M.H."/>
            <person name="Govender N."/>
            <person name="Mutseka Lunga P."/>
            <person name="Vikram S."/>
            <person name="Makhalanyane T.P."/>
        </authorList>
    </citation>
    <scope>NUCLEOTIDE SEQUENCE [LARGE SCALE GENOMIC DNA]</scope>
    <source>
        <strain evidence="2 3">BULT 1.1</strain>
    </source>
</reference>
<organism evidence="2 3">
    <name type="scientific">Williamsia marianensis</name>
    <dbReference type="NCBI Taxonomy" id="85044"/>
    <lineage>
        <taxon>Bacteria</taxon>
        <taxon>Bacillati</taxon>
        <taxon>Actinomycetota</taxon>
        <taxon>Actinomycetes</taxon>
        <taxon>Mycobacteriales</taxon>
        <taxon>Nocardiaceae</taxon>
        <taxon>Williamsia</taxon>
    </lineage>
</organism>
<dbReference type="RefSeq" id="WP_099384556.1">
    <property type="nucleotide sequence ID" value="NZ_PEBD01000010.1"/>
</dbReference>
<evidence type="ECO:0000259" key="1">
    <source>
        <dbReference type="Pfam" id="PF08241"/>
    </source>
</evidence>
<gene>
    <name evidence="2" type="ORF">CSW57_17075</name>
</gene>
<dbReference type="SUPFAM" id="SSF53335">
    <property type="entry name" value="S-adenosyl-L-methionine-dependent methyltransferases"/>
    <property type="match status" value="1"/>
</dbReference>
<dbReference type="GO" id="GO:0032259">
    <property type="term" value="P:methylation"/>
    <property type="evidence" value="ECO:0007669"/>
    <property type="project" value="UniProtKB-KW"/>
</dbReference>
<dbReference type="PANTHER" id="PTHR43591">
    <property type="entry name" value="METHYLTRANSFERASE"/>
    <property type="match status" value="1"/>
</dbReference>
<sequence>MLTVDFDRLGVGPNTKAIDIGAGQGRHSFEMFRRGADVIAFDQSESDMSEVAEMFDAMIAEGQVPASAKARAEVGDALRLPFGDGEFDVVLMSEILEHIPDDTDAISEMARILAPGGLAAVTVPRYWPEKVCWTFSDEYHANEGGHVRIYKASELAGKLSAAGLEVTGTGHAHALHAPYWWLKCAVGVENNDNPLVKAYHKLLVWDMMSAPKLTRVGEQVLNPVFGKSVIIYLRKPADLPTSTSGSGSVSD</sequence>